<protein>
    <submittedName>
        <fullName evidence="1">Uncharacterized protein</fullName>
    </submittedName>
</protein>
<reference evidence="1" key="1">
    <citation type="submission" date="2023-05" db="EMBL/GenBank/DDBJ databases">
        <authorList>
            <person name="Huff M."/>
        </authorList>
    </citation>
    <scope>NUCLEOTIDE SEQUENCE</scope>
</reference>
<sequence length="120" mass="13403">MAKELTCEYSSPMRPLVIRFLFLVAPPSPLMWSTRPSSTSTLTSSFLSPGRSALKTWASGVSFQPMQALENAEVLRPELWTLATELEKGKSSKGSQISKDNGLKTFLCWLPKKLRIRDVL</sequence>
<accession>A0AAD1ZNJ7</accession>
<evidence type="ECO:0000313" key="1">
    <source>
        <dbReference type="EMBL" id="CAI9772958.1"/>
    </source>
</evidence>
<proteinExistence type="predicted"/>
<gene>
    <name evidence="1" type="ORF">FPE_LOCUS20388</name>
</gene>
<keyword evidence="2" id="KW-1185">Reference proteome</keyword>
<name>A0AAD1ZNJ7_9LAMI</name>
<evidence type="ECO:0000313" key="2">
    <source>
        <dbReference type="Proteomes" id="UP000834106"/>
    </source>
</evidence>
<dbReference type="EMBL" id="OU503047">
    <property type="protein sequence ID" value="CAI9772958.1"/>
    <property type="molecule type" value="Genomic_DNA"/>
</dbReference>
<organism evidence="1 2">
    <name type="scientific">Fraxinus pennsylvanica</name>
    <dbReference type="NCBI Taxonomy" id="56036"/>
    <lineage>
        <taxon>Eukaryota</taxon>
        <taxon>Viridiplantae</taxon>
        <taxon>Streptophyta</taxon>
        <taxon>Embryophyta</taxon>
        <taxon>Tracheophyta</taxon>
        <taxon>Spermatophyta</taxon>
        <taxon>Magnoliopsida</taxon>
        <taxon>eudicotyledons</taxon>
        <taxon>Gunneridae</taxon>
        <taxon>Pentapetalae</taxon>
        <taxon>asterids</taxon>
        <taxon>lamiids</taxon>
        <taxon>Lamiales</taxon>
        <taxon>Oleaceae</taxon>
        <taxon>Oleeae</taxon>
        <taxon>Fraxinus</taxon>
    </lineage>
</organism>
<dbReference type="Proteomes" id="UP000834106">
    <property type="component" value="Chromosome 12"/>
</dbReference>
<dbReference type="AlphaFoldDB" id="A0AAD1ZNJ7"/>